<dbReference type="Proteomes" id="UP000055045">
    <property type="component" value="Unassembled WGS sequence"/>
</dbReference>
<keyword evidence="2" id="KW-1185">Reference proteome</keyword>
<evidence type="ECO:0000313" key="1">
    <source>
        <dbReference type="EMBL" id="KUM56221.1"/>
    </source>
</evidence>
<gene>
    <name evidence="1" type="ORF">ACN42_g10998</name>
</gene>
<reference evidence="1 2" key="1">
    <citation type="submission" date="2015-10" db="EMBL/GenBank/DDBJ databases">
        <title>Genome sequencing of Penicillium freii.</title>
        <authorList>
            <person name="Nguyen H.D."/>
            <person name="Visagie C.M."/>
            <person name="Seifert K.A."/>
        </authorList>
    </citation>
    <scope>NUCLEOTIDE SEQUENCE [LARGE SCALE GENOMIC DNA]</scope>
    <source>
        <strain evidence="1 2">DAOM 242723</strain>
    </source>
</reference>
<sequence>MDSNQPSPTLTWHSKLHRMGRLVKLCIATENFGPLNAILANYVTHETDHVTVVQQHAEGPDALAQLKQVSLQQIHDLECSFRSDLHDLGCALDKAGKDRERTREAFHKFSNSRKTQVDKSWDKATEAAEKIIDKLPEDAQDPATDIFGAAGGAVSNFMGHQLKAAREIAQLLGRDEVKDAIHDAEVTNQTAAEVTGAWIHSLYERGSKGKAFDGDFPAPAESYQHLEPMAGDRLSLRKTAAGWQIYDCA</sequence>
<dbReference type="AlphaFoldDB" id="A0A101M8Y5"/>
<dbReference type="EMBL" id="LLXE01000528">
    <property type="protein sequence ID" value="KUM56221.1"/>
    <property type="molecule type" value="Genomic_DNA"/>
</dbReference>
<name>A0A101M8Y5_PENFR</name>
<proteinExistence type="predicted"/>
<organism evidence="1 2">
    <name type="scientific">Penicillium freii</name>
    <dbReference type="NCBI Taxonomy" id="48697"/>
    <lineage>
        <taxon>Eukaryota</taxon>
        <taxon>Fungi</taxon>
        <taxon>Dikarya</taxon>
        <taxon>Ascomycota</taxon>
        <taxon>Pezizomycotina</taxon>
        <taxon>Eurotiomycetes</taxon>
        <taxon>Eurotiomycetidae</taxon>
        <taxon>Eurotiales</taxon>
        <taxon>Aspergillaceae</taxon>
        <taxon>Penicillium</taxon>
    </lineage>
</organism>
<accession>A0A101M8Y5</accession>
<evidence type="ECO:0000313" key="2">
    <source>
        <dbReference type="Proteomes" id="UP000055045"/>
    </source>
</evidence>
<comment type="caution">
    <text evidence="1">The sequence shown here is derived from an EMBL/GenBank/DDBJ whole genome shotgun (WGS) entry which is preliminary data.</text>
</comment>
<protein>
    <submittedName>
        <fullName evidence="1">Uncharacterized protein</fullName>
    </submittedName>
</protein>